<evidence type="ECO:0000313" key="3">
    <source>
        <dbReference type="Proteomes" id="UP000729402"/>
    </source>
</evidence>
<dbReference type="Proteomes" id="UP000729402">
    <property type="component" value="Unassembled WGS sequence"/>
</dbReference>
<reference evidence="2" key="1">
    <citation type="journal article" date="2021" name="bioRxiv">
        <title>Whole Genome Assembly and Annotation of Northern Wild Rice, Zizania palustris L., Supports a Whole Genome Duplication in the Zizania Genus.</title>
        <authorList>
            <person name="Haas M."/>
            <person name="Kono T."/>
            <person name="Macchietto M."/>
            <person name="Millas R."/>
            <person name="McGilp L."/>
            <person name="Shao M."/>
            <person name="Duquette J."/>
            <person name="Hirsch C.N."/>
            <person name="Kimball J."/>
        </authorList>
    </citation>
    <scope>NUCLEOTIDE SEQUENCE</scope>
    <source>
        <tissue evidence="2">Fresh leaf tissue</tissue>
    </source>
</reference>
<feature type="compositionally biased region" description="Polar residues" evidence="1">
    <location>
        <begin position="31"/>
        <end position="42"/>
    </location>
</feature>
<gene>
    <name evidence="2" type="ORF">GUJ93_ZPchr0006g45983</name>
</gene>
<dbReference type="AlphaFoldDB" id="A0A8J5W239"/>
<feature type="compositionally biased region" description="Polar residues" evidence="1">
    <location>
        <begin position="1"/>
        <end position="10"/>
    </location>
</feature>
<proteinExistence type="predicted"/>
<protein>
    <submittedName>
        <fullName evidence="2">Uncharacterized protein</fullName>
    </submittedName>
</protein>
<dbReference type="EMBL" id="JAAALK010000283">
    <property type="protein sequence ID" value="KAG8069484.1"/>
    <property type="molecule type" value="Genomic_DNA"/>
</dbReference>
<feature type="compositionally biased region" description="Pro residues" evidence="1">
    <location>
        <begin position="69"/>
        <end position="87"/>
    </location>
</feature>
<feature type="region of interest" description="Disordered" evidence="1">
    <location>
        <begin position="1"/>
        <end position="104"/>
    </location>
</feature>
<sequence length="179" mass="19236">MLTASPSAVSRCSAPPGAVSPPSARLCHTAHATSLGTTPPRTSISTPALASSAPAPSAQYLLLRRRPPPLHTVPPCPHPSPDAPSPVPSTRCRPAPHGNDFLPKGSKLLELKLDQIMVRPLRWLRNLNLQQEEEAEPIENGQDNLVECDNGHANLPEHDNDEDLQSPPDVDGLLPRLPR</sequence>
<accession>A0A8J5W239</accession>
<keyword evidence="3" id="KW-1185">Reference proteome</keyword>
<reference evidence="2" key="2">
    <citation type="submission" date="2021-02" db="EMBL/GenBank/DDBJ databases">
        <authorList>
            <person name="Kimball J.A."/>
            <person name="Haas M.W."/>
            <person name="Macchietto M."/>
            <person name="Kono T."/>
            <person name="Duquette J."/>
            <person name="Shao M."/>
        </authorList>
    </citation>
    <scope>NUCLEOTIDE SEQUENCE</scope>
    <source>
        <tissue evidence="2">Fresh leaf tissue</tissue>
    </source>
</reference>
<evidence type="ECO:0000313" key="2">
    <source>
        <dbReference type="EMBL" id="KAG8069484.1"/>
    </source>
</evidence>
<name>A0A8J5W239_ZIZPA</name>
<organism evidence="2 3">
    <name type="scientific">Zizania palustris</name>
    <name type="common">Northern wild rice</name>
    <dbReference type="NCBI Taxonomy" id="103762"/>
    <lineage>
        <taxon>Eukaryota</taxon>
        <taxon>Viridiplantae</taxon>
        <taxon>Streptophyta</taxon>
        <taxon>Embryophyta</taxon>
        <taxon>Tracheophyta</taxon>
        <taxon>Spermatophyta</taxon>
        <taxon>Magnoliopsida</taxon>
        <taxon>Liliopsida</taxon>
        <taxon>Poales</taxon>
        <taxon>Poaceae</taxon>
        <taxon>BOP clade</taxon>
        <taxon>Oryzoideae</taxon>
        <taxon>Oryzeae</taxon>
        <taxon>Zizaniinae</taxon>
        <taxon>Zizania</taxon>
    </lineage>
</organism>
<feature type="compositionally biased region" description="Low complexity" evidence="1">
    <location>
        <begin position="43"/>
        <end position="62"/>
    </location>
</feature>
<evidence type="ECO:0000256" key="1">
    <source>
        <dbReference type="SAM" id="MobiDB-lite"/>
    </source>
</evidence>
<feature type="compositionally biased region" description="Low complexity" evidence="1">
    <location>
        <begin position="13"/>
        <end position="24"/>
    </location>
</feature>
<comment type="caution">
    <text evidence="2">The sequence shown here is derived from an EMBL/GenBank/DDBJ whole genome shotgun (WGS) entry which is preliminary data.</text>
</comment>
<feature type="region of interest" description="Disordered" evidence="1">
    <location>
        <begin position="134"/>
        <end position="179"/>
    </location>
</feature>